<dbReference type="GO" id="GO:0016787">
    <property type="term" value="F:hydrolase activity"/>
    <property type="evidence" value="ECO:0007669"/>
    <property type="project" value="UniProtKB-KW"/>
</dbReference>
<keyword evidence="4" id="KW-0255">Endonuclease</keyword>
<dbReference type="InterPro" id="IPR012933">
    <property type="entry name" value="HicA_mRNA_interferase"/>
</dbReference>
<evidence type="ECO:0000256" key="4">
    <source>
        <dbReference type="ARBA" id="ARBA00022759"/>
    </source>
</evidence>
<dbReference type="AlphaFoldDB" id="A0A951PV87"/>
<comment type="caution">
    <text evidence="8">The sequence shown here is derived from an EMBL/GenBank/DDBJ whole genome shotgun (WGS) entry which is preliminary data.</text>
</comment>
<dbReference type="PANTHER" id="PTHR34873:SF3">
    <property type="entry name" value="ADDICTION MODULE TOXIN, HICA FAMILY"/>
    <property type="match status" value="1"/>
</dbReference>
<sequence length="81" mass="8999">MPKLPRVPASEVIRALERLGFVQVRQWGSHIVLKKQIIDENQDVIEIGCVVPLHKKTVAVGTLKSILNQAGVSVEEFLQSL</sequence>
<keyword evidence="5" id="KW-0378">Hydrolase</keyword>
<dbReference type="EMBL" id="JAHHHN010000002">
    <property type="protein sequence ID" value="MBW4560515.1"/>
    <property type="molecule type" value="Genomic_DNA"/>
</dbReference>
<evidence type="ECO:0000313" key="8">
    <source>
        <dbReference type="EMBL" id="MBW4560515.1"/>
    </source>
</evidence>
<organism evidence="8 9">
    <name type="scientific">Mojavia pulchra JT2-VF2</name>
    <dbReference type="NCBI Taxonomy" id="287848"/>
    <lineage>
        <taxon>Bacteria</taxon>
        <taxon>Bacillati</taxon>
        <taxon>Cyanobacteriota</taxon>
        <taxon>Cyanophyceae</taxon>
        <taxon>Nostocales</taxon>
        <taxon>Nostocaceae</taxon>
    </lineage>
</organism>
<evidence type="ECO:0000256" key="5">
    <source>
        <dbReference type="ARBA" id="ARBA00022801"/>
    </source>
</evidence>
<evidence type="ECO:0000256" key="2">
    <source>
        <dbReference type="ARBA" id="ARBA00022649"/>
    </source>
</evidence>
<evidence type="ECO:0000256" key="3">
    <source>
        <dbReference type="ARBA" id="ARBA00022722"/>
    </source>
</evidence>
<evidence type="ECO:0000256" key="6">
    <source>
        <dbReference type="ARBA" id="ARBA00022884"/>
    </source>
</evidence>
<evidence type="ECO:0000256" key="7">
    <source>
        <dbReference type="ARBA" id="ARBA00023016"/>
    </source>
</evidence>
<evidence type="ECO:0000313" key="9">
    <source>
        <dbReference type="Proteomes" id="UP000715781"/>
    </source>
</evidence>
<dbReference type="GO" id="GO:0003729">
    <property type="term" value="F:mRNA binding"/>
    <property type="evidence" value="ECO:0007669"/>
    <property type="project" value="InterPro"/>
</dbReference>
<dbReference type="Proteomes" id="UP000715781">
    <property type="component" value="Unassembled WGS sequence"/>
</dbReference>
<proteinExistence type="inferred from homology"/>
<keyword evidence="7" id="KW-0346">Stress response</keyword>
<gene>
    <name evidence="8" type="ORF">KME32_05030</name>
</gene>
<dbReference type="InterPro" id="IPR038570">
    <property type="entry name" value="HicA_sf"/>
</dbReference>
<accession>A0A951PV87</accession>
<dbReference type="PANTHER" id="PTHR34873">
    <property type="entry name" value="SSR1766 PROTEIN"/>
    <property type="match status" value="1"/>
</dbReference>
<dbReference type="Gene3D" id="3.30.920.30">
    <property type="entry name" value="Hypothetical protein"/>
    <property type="match status" value="1"/>
</dbReference>
<keyword evidence="3" id="KW-0540">Nuclease</keyword>
<keyword evidence="6" id="KW-0694">RNA-binding</keyword>
<dbReference type="Pfam" id="PF07927">
    <property type="entry name" value="HicA_toxin"/>
    <property type="match status" value="1"/>
</dbReference>
<name>A0A951PV87_9NOST</name>
<reference evidence="8" key="2">
    <citation type="journal article" date="2022" name="Microbiol. Resour. Announc.">
        <title>Metagenome Sequencing to Explore Phylogenomics of Terrestrial Cyanobacteria.</title>
        <authorList>
            <person name="Ward R.D."/>
            <person name="Stajich J.E."/>
            <person name="Johansen J.R."/>
            <person name="Huntemann M."/>
            <person name="Clum A."/>
            <person name="Foster B."/>
            <person name="Foster B."/>
            <person name="Roux S."/>
            <person name="Palaniappan K."/>
            <person name="Varghese N."/>
            <person name="Mukherjee S."/>
            <person name="Reddy T.B.K."/>
            <person name="Daum C."/>
            <person name="Copeland A."/>
            <person name="Chen I.A."/>
            <person name="Ivanova N.N."/>
            <person name="Kyrpides N.C."/>
            <person name="Shapiro N."/>
            <person name="Eloe-Fadrosh E.A."/>
            <person name="Pietrasiak N."/>
        </authorList>
    </citation>
    <scope>NUCLEOTIDE SEQUENCE</scope>
    <source>
        <strain evidence="8">JT2-VF2</strain>
    </source>
</reference>
<comment type="similarity">
    <text evidence="1">Belongs to the HicA mRNA interferase family.</text>
</comment>
<dbReference type="GO" id="GO:0004519">
    <property type="term" value="F:endonuclease activity"/>
    <property type="evidence" value="ECO:0007669"/>
    <property type="project" value="UniProtKB-KW"/>
</dbReference>
<reference evidence="8" key="1">
    <citation type="submission" date="2021-05" db="EMBL/GenBank/DDBJ databases">
        <authorList>
            <person name="Pietrasiak N."/>
            <person name="Ward R."/>
            <person name="Stajich J.E."/>
            <person name="Kurbessoian T."/>
        </authorList>
    </citation>
    <scope>NUCLEOTIDE SEQUENCE</scope>
    <source>
        <strain evidence="8">JT2-VF2</strain>
    </source>
</reference>
<keyword evidence="2" id="KW-1277">Toxin-antitoxin system</keyword>
<dbReference type="SUPFAM" id="SSF54786">
    <property type="entry name" value="YcfA/nrd intein domain"/>
    <property type="match status" value="1"/>
</dbReference>
<evidence type="ECO:0000256" key="1">
    <source>
        <dbReference type="ARBA" id="ARBA00006620"/>
    </source>
</evidence>
<protein>
    <submittedName>
        <fullName evidence="8">Type II toxin-antitoxin system HicA family toxin</fullName>
    </submittedName>
</protein>